<dbReference type="Proteomes" id="UP000016922">
    <property type="component" value="Unassembled WGS sequence"/>
</dbReference>
<dbReference type="OrthoDB" id="3830579at2759"/>
<reference evidence="1 2" key="1">
    <citation type="journal article" date="2013" name="BMC Genomics">
        <title>Genomics-driven discovery of the pneumocandin biosynthetic gene cluster in the fungus Glarea lozoyensis.</title>
        <authorList>
            <person name="Chen L."/>
            <person name="Yue Q."/>
            <person name="Zhang X."/>
            <person name="Xiang M."/>
            <person name="Wang C."/>
            <person name="Li S."/>
            <person name="Che Y."/>
            <person name="Ortiz-Lopez F.J."/>
            <person name="Bills G.F."/>
            <person name="Liu X."/>
            <person name="An Z."/>
        </authorList>
    </citation>
    <scope>NUCLEOTIDE SEQUENCE [LARGE SCALE GENOMIC DNA]</scope>
    <source>
        <strain evidence="2">ATCC 20868 / MF5171</strain>
    </source>
</reference>
<dbReference type="RefSeq" id="XP_008083686.1">
    <property type="nucleotide sequence ID" value="XM_008085495.1"/>
</dbReference>
<dbReference type="InterPro" id="IPR011008">
    <property type="entry name" value="Dimeric_a/b-barrel"/>
</dbReference>
<keyword evidence="2" id="KW-1185">Reference proteome</keyword>
<evidence type="ECO:0000313" key="2">
    <source>
        <dbReference type="Proteomes" id="UP000016922"/>
    </source>
</evidence>
<dbReference type="EMBL" id="KE145367">
    <property type="protein sequence ID" value="EPE29577.1"/>
    <property type="molecule type" value="Genomic_DNA"/>
</dbReference>
<accession>S3CT20</accession>
<dbReference type="GeneID" id="19459795"/>
<evidence type="ECO:0000313" key="1">
    <source>
        <dbReference type="EMBL" id="EPE29577.1"/>
    </source>
</evidence>
<dbReference type="HOGENOM" id="CLU_081631_2_2_1"/>
<proteinExistence type="predicted"/>
<dbReference type="AlphaFoldDB" id="S3CT20"/>
<dbReference type="Gene3D" id="3.30.70.100">
    <property type="match status" value="2"/>
</dbReference>
<dbReference type="OMA" id="TEFSYVT"/>
<sequence>MTSSSPISELTTLHLKPGIDIHKADSQAWSEILKTISSQPGFLSLTWGSKIEDPTIIILCINWKSYKDHETFTTASFYTSFLETVSALFTTVEIHHFTPPQSLLSKVPVVETVTVFLATPEFYGSNLTKFANAVRSSSTTGLKGVEIGEVVEELAKEEGGEAGRACKLFIGWESVEDHMAFRETAVFKENIGLLREGNGGIEMFHVAFKDSL</sequence>
<dbReference type="KEGG" id="glz:GLAREA_00737"/>
<organism evidence="1 2">
    <name type="scientific">Glarea lozoyensis (strain ATCC 20868 / MF5171)</name>
    <dbReference type="NCBI Taxonomy" id="1116229"/>
    <lineage>
        <taxon>Eukaryota</taxon>
        <taxon>Fungi</taxon>
        <taxon>Dikarya</taxon>
        <taxon>Ascomycota</taxon>
        <taxon>Pezizomycotina</taxon>
        <taxon>Leotiomycetes</taxon>
        <taxon>Helotiales</taxon>
        <taxon>Helotiaceae</taxon>
        <taxon>Glarea</taxon>
    </lineage>
</organism>
<gene>
    <name evidence="1" type="ORF">GLAREA_00737</name>
</gene>
<dbReference type="SUPFAM" id="SSF54909">
    <property type="entry name" value="Dimeric alpha+beta barrel"/>
    <property type="match status" value="1"/>
</dbReference>
<name>S3CT20_GLAL2</name>
<protein>
    <submittedName>
        <fullName evidence="1">Dimeric alpha+beta barrel</fullName>
    </submittedName>
</protein>
<dbReference type="eggNOG" id="ENOG502SUTN">
    <property type="taxonomic scope" value="Eukaryota"/>
</dbReference>